<sequence>MNNKLIIQNKKAFQAFMVTALAVTTTWIFIRRFHKNKHVLVPGEIGLDKERYRFQIPQNKKSNSIELERRGSSFAIRVEGKYLGRVFRKGNSWVAKGRALKPYLDVIIRHLSNPGSRHTFSDVLCGVYPEIESTTWKTDETLEVIVNENTDLEVFTTFLRDELPNLAEFDEHIDLIVKKPTSNYFILLPVN</sequence>
<reference evidence="2" key="1">
    <citation type="submission" date="2022-12" db="EMBL/GenBank/DDBJ databases">
        <title>Genome sequence of SJ11.</title>
        <authorList>
            <person name="Woo H."/>
        </authorList>
    </citation>
    <scope>NUCLEOTIDE SEQUENCE</scope>
    <source>
        <strain evidence="2">SJ11</strain>
    </source>
</reference>
<keyword evidence="1" id="KW-0472">Membrane</keyword>
<keyword evidence="1" id="KW-0812">Transmembrane</keyword>
<evidence type="ECO:0000313" key="3">
    <source>
        <dbReference type="Proteomes" id="UP001144341"/>
    </source>
</evidence>
<proteinExistence type="predicted"/>
<comment type="caution">
    <text evidence="2">The sequence shown here is derived from an EMBL/GenBank/DDBJ whole genome shotgun (WGS) entry which is preliminary data.</text>
</comment>
<evidence type="ECO:0000256" key="1">
    <source>
        <dbReference type="SAM" id="Phobius"/>
    </source>
</evidence>
<dbReference type="Proteomes" id="UP001144341">
    <property type="component" value="Unassembled WGS sequence"/>
</dbReference>
<organism evidence="2 3">
    <name type="scientific">Pedobacter rhodius</name>
    <dbReference type="NCBI Taxonomy" id="3004098"/>
    <lineage>
        <taxon>Bacteria</taxon>
        <taxon>Pseudomonadati</taxon>
        <taxon>Bacteroidota</taxon>
        <taxon>Sphingobacteriia</taxon>
        <taxon>Sphingobacteriales</taxon>
        <taxon>Sphingobacteriaceae</taxon>
        <taxon>Pedobacter</taxon>
    </lineage>
</organism>
<keyword evidence="1" id="KW-1133">Transmembrane helix</keyword>
<protein>
    <recommendedName>
        <fullName evidence="4">GyrI-like small molecule binding domain-containing protein</fullName>
    </recommendedName>
</protein>
<accession>A0ABT4KSJ3</accession>
<evidence type="ECO:0000313" key="2">
    <source>
        <dbReference type="EMBL" id="MCZ4221902.1"/>
    </source>
</evidence>
<dbReference type="EMBL" id="JAPWGL010000001">
    <property type="protein sequence ID" value="MCZ4221902.1"/>
    <property type="molecule type" value="Genomic_DNA"/>
</dbReference>
<dbReference type="RefSeq" id="WP_269413734.1">
    <property type="nucleotide sequence ID" value="NZ_JAPWGL010000001.1"/>
</dbReference>
<name>A0ABT4KSJ3_9SPHI</name>
<evidence type="ECO:0008006" key="4">
    <source>
        <dbReference type="Google" id="ProtNLM"/>
    </source>
</evidence>
<gene>
    <name evidence="2" type="ORF">O0931_01175</name>
</gene>
<keyword evidence="3" id="KW-1185">Reference proteome</keyword>
<feature type="transmembrane region" description="Helical" evidence="1">
    <location>
        <begin position="12"/>
        <end position="30"/>
    </location>
</feature>